<name>A0A1V9Y125_9ACAR</name>
<evidence type="ECO:0000313" key="3">
    <source>
        <dbReference type="Proteomes" id="UP000192247"/>
    </source>
</evidence>
<dbReference type="Pfam" id="PF00567">
    <property type="entry name" value="TUDOR"/>
    <property type="match status" value="1"/>
</dbReference>
<dbReference type="InParanoid" id="A0A1V9Y125"/>
<gene>
    <name evidence="2" type="ORF">BIW11_00150</name>
</gene>
<sequence>MRQVQIPDQLCFSSLSLEMDHATRLTEDEKNYIKLTIGDKLEELLRIRFLQCIRQCPDRKSVSVSDFLDYFNKQNRLRGYRPLYCDDNELIKLFKALDHIFQVRFVPSPDGEAPRLFMPEYFLKEHEKVSLRTGGPSNTAIRRPAYDRVSPTKAPGNFQNDARVPVYVRKTLTTNELAKIVADFNKTLGLGRKICVEEYLAELDEFHPGVKGALQMRKIAIKEDAVDIIARVAEQEYPVRLFDRSYLMIGDPACYVNTYPYSSVFKLSKPPLPNSEPIRAEVTEVDKTSRNLLMYLTFSDDFGRRDKMHEQLEQYYTKKGKKVRPTDLRKGLPCVVPFDGTRDFHRAVIIALPSADYVRVLYIDFGTTADVAVASLRHLNGGFEIEPVFSRRAITNFEMSWADRISAALKILDKTVHLTVIGLSKKFDGALVVDVDELSSFATRVTPKEAPIDSQNDTPTPDLLDK</sequence>
<dbReference type="SUPFAM" id="SSF63748">
    <property type="entry name" value="Tudor/PWWP/MBT"/>
    <property type="match status" value="1"/>
</dbReference>
<dbReference type="SMART" id="SM00333">
    <property type="entry name" value="TUDOR"/>
    <property type="match status" value="1"/>
</dbReference>
<keyword evidence="3" id="KW-1185">Reference proteome</keyword>
<dbReference type="InterPro" id="IPR002999">
    <property type="entry name" value="Tudor"/>
</dbReference>
<dbReference type="Gene3D" id="2.30.30.140">
    <property type="match status" value="1"/>
</dbReference>
<dbReference type="AlphaFoldDB" id="A0A1V9Y125"/>
<comment type="caution">
    <text evidence="2">The sequence shown here is derived from an EMBL/GenBank/DDBJ whole genome shotgun (WGS) entry which is preliminary data.</text>
</comment>
<accession>A0A1V9Y125</accession>
<evidence type="ECO:0000259" key="1">
    <source>
        <dbReference type="PROSITE" id="PS50304"/>
    </source>
</evidence>
<protein>
    <recommendedName>
        <fullName evidence="1">Tudor domain-containing protein</fullName>
    </recommendedName>
</protein>
<dbReference type="PROSITE" id="PS50304">
    <property type="entry name" value="TUDOR"/>
    <property type="match status" value="1"/>
</dbReference>
<organism evidence="2 3">
    <name type="scientific">Tropilaelaps mercedesae</name>
    <dbReference type="NCBI Taxonomy" id="418985"/>
    <lineage>
        <taxon>Eukaryota</taxon>
        <taxon>Metazoa</taxon>
        <taxon>Ecdysozoa</taxon>
        <taxon>Arthropoda</taxon>
        <taxon>Chelicerata</taxon>
        <taxon>Arachnida</taxon>
        <taxon>Acari</taxon>
        <taxon>Parasitiformes</taxon>
        <taxon>Mesostigmata</taxon>
        <taxon>Gamasina</taxon>
        <taxon>Dermanyssoidea</taxon>
        <taxon>Laelapidae</taxon>
        <taxon>Tropilaelaps</taxon>
    </lineage>
</organism>
<dbReference type="EMBL" id="MNPL01001085">
    <property type="protein sequence ID" value="OQR79467.1"/>
    <property type="molecule type" value="Genomic_DNA"/>
</dbReference>
<evidence type="ECO:0000313" key="2">
    <source>
        <dbReference type="EMBL" id="OQR79467.1"/>
    </source>
</evidence>
<feature type="domain" description="Tudor" evidence="1">
    <location>
        <begin position="327"/>
        <end position="386"/>
    </location>
</feature>
<dbReference type="CDD" id="cd20379">
    <property type="entry name" value="Tudor_dTUD-like"/>
    <property type="match status" value="1"/>
</dbReference>
<proteinExistence type="predicted"/>
<reference evidence="2 3" key="1">
    <citation type="journal article" date="2017" name="Gigascience">
        <title>Draft genome of the honey bee ectoparasitic mite, Tropilaelaps mercedesae, is shaped by the parasitic life history.</title>
        <authorList>
            <person name="Dong X."/>
            <person name="Armstrong S.D."/>
            <person name="Xia D."/>
            <person name="Makepeace B.L."/>
            <person name="Darby A.C."/>
            <person name="Kadowaki T."/>
        </authorList>
    </citation>
    <scope>NUCLEOTIDE SEQUENCE [LARGE SCALE GENOMIC DNA]</scope>
    <source>
        <strain evidence="2">Wuxi-XJTLU</strain>
    </source>
</reference>
<dbReference type="OrthoDB" id="341421at2759"/>
<dbReference type="Proteomes" id="UP000192247">
    <property type="component" value="Unassembled WGS sequence"/>
</dbReference>